<dbReference type="Gene3D" id="3.20.20.60">
    <property type="entry name" value="Phosphoenolpyruvate-binding domains"/>
    <property type="match status" value="1"/>
</dbReference>
<evidence type="ECO:0000259" key="4">
    <source>
        <dbReference type="Pfam" id="PF03328"/>
    </source>
</evidence>
<proteinExistence type="predicted"/>
<dbReference type="InterPro" id="IPR005000">
    <property type="entry name" value="Aldolase/citrate-lyase_domain"/>
</dbReference>
<evidence type="ECO:0000256" key="1">
    <source>
        <dbReference type="ARBA" id="ARBA00001946"/>
    </source>
</evidence>
<dbReference type="GO" id="GO:0006107">
    <property type="term" value="P:oxaloacetate metabolic process"/>
    <property type="evidence" value="ECO:0007669"/>
    <property type="project" value="TreeGrafter"/>
</dbReference>
<dbReference type="PANTHER" id="PTHR32308">
    <property type="entry name" value="LYASE BETA SUBUNIT, PUTATIVE (AFU_ORTHOLOGUE AFUA_4G13030)-RELATED"/>
    <property type="match status" value="1"/>
</dbReference>
<dbReference type="InterPro" id="IPR040442">
    <property type="entry name" value="Pyrv_kinase-like_dom_sf"/>
</dbReference>
<keyword evidence="3" id="KW-0460">Magnesium</keyword>
<comment type="cofactor">
    <cofactor evidence="1">
        <name>Mg(2+)</name>
        <dbReference type="ChEBI" id="CHEBI:18420"/>
    </cofactor>
</comment>
<dbReference type="PANTHER" id="PTHR32308:SF10">
    <property type="entry name" value="CITRATE LYASE SUBUNIT BETA"/>
    <property type="match status" value="1"/>
</dbReference>
<accession>A0A5C6U2A3</accession>
<protein>
    <submittedName>
        <fullName evidence="5">CoA ester lyase</fullName>
    </submittedName>
</protein>
<reference evidence="5 6" key="1">
    <citation type="submission" date="2019-08" db="EMBL/GenBank/DDBJ databases">
        <authorList>
            <person name="Khan S.A."/>
            <person name="Jeon C.O."/>
            <person name="Jeong S.E."/>
        </authorList>
    </citation>
    <scope>NUCLEOTIDE SEQUENCE [LARGE SCALE GENOMIC DNA]</scope>
    <source>
        <strain evidence="6">IMCC1728</strain>
    </source>
</reference>
<evidence type="ECO:0000256" key="2">
    <source>
        <dbReference type="ARBA" id="ARBA00022723"/>
    </source>
</evidence>
<organism evidence="5 6">
    <name type="scientific">Piscinibacter aquaticus</name>
    <dbReference type="NCBI Taxonomy" id="392597"/>
    <lineage>
        <taxon>Bacteria</taxon>
        <taxon>Pseudomonadati</taxon>
        <taxon>Pseudomonadota</taxon>
        <taxon>Betaproteobacteria</taxon>
        <taxon>Burkholderiales</taxon>
        <taxon>Sphaerotilaceae</taxon>
        <taxon>Piscinibacter</taxon>
    </lineage>
</organism>
<name>A0A5C6U2A3_9BURK</name>
<evidence type="ECO:0000313" key="5">
    <source>
        <dbReference type="EMBL" id="TXC66710.1"/>
    </source>
</evidence>
<dbReference type="AlphaFoldDB" id="A0A5C6U2A3"/>
<dbReference type="InterPro" id="IPR015813">
    <property type="entry name" value="Pyrv/PenolPyrv_kinase-like_dom"/>
</dbReference>
<dbReference type="Pfam" id="PF03328">
    <property type="entry name" value="HpcH_HpaI"/>
    <property type="match status" value="1"/>
</dbReference>
<dbReference type="GO" id="GO:0016829">
    <property type="term" value="F:lyase activity"/>
    <property type="evidence" value="ECO:0007669"/>
    <property type="project" value="UniProtKB-KW"/>
</dbReference>
<comment type="caution">
    <text evidence="5">The sequence shown here is derived from an EMBL/GenBank/DDBJ whole genome shotgun (WGS) entry which is preliminary data.</text>
</comment>
<feature type="domain" description="HpcH/HpaI aldolase/citrate lyase" evidence="4">
    <location>
        <begin position="56"/>
        <end position="216"/>
    </location>
</feature>
<dbReference type="SUPFAM" id="SSF51621">
    <property type="entry name" value="Phosphoenolpyruvate/pyruvate domain"/>
    <property type="match status" value="1"/>
</dbReference>
<evidence type="ECO:0000313" key="6">
    <source>
        <dbReference type="Proteomes" id="UP000321832"/>
    </source>
</evidence>
<keyword evidence="6" id="KW-1185">Reference proteome</keyword>
<gene>
    <name evidence="5" type="ORF">FSC37_15565</name>
</gene>
<dbReference type="EMBL" id="VOPW01000001">
    <property type="protein sequence ID" value="TXC66710.1"/>
    <property type="molecule type" value="Genomic_DNA"/>
</dbReference>
<dbReference type="GO" id="GO:0000287">
    <property type="term" value="F:magnesium ion binding"/>
    <property type="evidence" value="ECO:0007669"/>
    <property type="project" value="TreeGrafter"/>
</dbReference>
<keyword evidence="5" id="KW-0456">Lyase</keyword>
<keyword evidence="2" id="KW-0479">Metal-binding</keyword>
<evidence type="ECO:0000256" key="3">
    <source>
        <dbReference type="ARBA" id="ARBA00022842"/>
    </source>
</evidence>
<dbReference type="Proteomes" id="UP000321832">
    <property type="component" value="Unassembled WGS sequence"/>
</dbReference>
<sequence>MAVRPRCRCERARRHALQRCRCADRRPRGLHAAAAPRRGRALLPRFVQGCRERGLVAAVRINQLDGDGRDDLAAAMAAGADVISLPMAERAAQVAELDRAIGQWESELGGAPGAIELLPVCETALGVADLRTIAAASPRIRCALLGAEDLAHSLCAERSPEGLELEHARRRFVLDARAAGIEPIDAPYTFSDADGAVREAAHARRLGYRSKSLVRPQHATAINEALTPSAADTARAQALVSAFEAARARGEDRALVDGLWVEVPTGATRSGCCNAPGASRASPRRRSAATPRGTLAATAWRVRAIFHI</sequence>